<dbReference type="AlphaFoldDB" id="A0ABD2XVZ2"/>
<comment type="subunit">
    <text evidence="4">May be present in two forms, a 70 kDa monomer and a heterodimer of the 30 kDa and 38 kDa subunits. The ratio of the levels of the two forms within cells appears to be regulated developmentally.</text>
</comment>
<dbReference type="InterPro" id="IPR023296">
    <property type="entry name" value="Glyco_hydro_beta-prop_sf"/>
</dbReference>
<dbReference type="Pfam" id="PF00251">
    <property type="entry name" value="Glyco_hydro_32N"/>
    <property type="match status" value="1"/>
</dbReference>
<accession>A0ABD2XVZ2</accession>
<evidence type="ECO:0000256" key="5">
    <source>
        <dbReference type="RuleBase" id="RU362110"/>
    </source>
</evidence>
<feature type="signal peptide" evidence="6">
    <location>
        <begin position="1"/>
        <end position="19"/>
    </location>
</feature>
<dbReference type="EMBL" id="JBJUIK010000017">
    <property type="protein sequence ID" value="KAL3498641.1"/>
    <property type="molecule type" value="Genomic_DNA"/>
</dbReference>
<evidence type="ECO:0000259" key="7">
    <source>
        <dbReference type="Pfam" id="PF00251"/>
    </source>
</evidence>
<dbReference type="PANTHER" id="PTHR31953">
    <property type="entry name" value="BETA-FRUCTOFURANOSIDASE, INSOLUBLE ISOENZYME CWINV1-RELATED"/>
    <property type="match status" value="1"/>
</dbReference>
<dbReference type="Gene3D" id="2.115.10.20">
    <property type="entry name" value="Glycosyl hydrolase domain, family 43"/>
    <property type="match status" value="1"/>
</dbReference>
<feature type="domain" description="Glycosyl hydrolase family 32 N-terminal" evidence="7">
    <location>
        <begin position="45"/>
        <end position="358"/>
    </location>
</feature>
<feature type="chain" id="PRO_5044792489" evidence="6">
    <location>
        <begin position="20"/>
        <end position="568"/>
    </location>
</feature>
<proteinExistence type="inferred from homology"/>
<comment type="similarity">
    <text evidence="1 5">Belongs to the glycosyl hydrolase 32 family.</text>
</comment>
<keyword evidence="2 5" id="KW-0378">Hydrolase</keyword>
<keyword evidence="6" id="KW-0732">Signal</keyword>
<dbReference type="FunFam" id="2.115.10.20:FF:000001">
    <property type="entry name" value="Beta-fructofuranosidase, insoluble isoenzyme CWINV1"/>
    <property type="match status" value="1"/>
</dbReference>
<evidence type="ECO:0000256" key="3">
    <source>
        <dbReference type="ARBA" id="ARBA00023295"/>
    </source>
</evidence>
<dbReference type="InterPro" id="IPR013148">
    <property type="entry name" value="Glyco_hydro_32_N"/>
</dbReference>
<dbReference type="InterPro" id="IPR013189">
    <property type="entry name" value="Glyco_hydro_32_C"/>
</dbReference>
<dbReference type="InterPro" id="IPR050551">
    <property type="entry name" value="Fructan_Metab_Enzymes"/>
</dbReference>
<dbReference type="Pfam" id="PF08244">
    <property type="entry name" value="Glyco_hydro_32C"/>
    <property type="match status" value="1"/>
</dbReference>
<dbReference type="GO" id="GO:0016798">
    <property type="term" value="F:hydrolase activity, acting on glycosyl bonds"/>
    <property type="evidence" value="ECO:0007669"/>
    <property type="project" value="UniProtKB-KW"/>
</dbReference>
<evidence type="ECO:0000256" key="1">
    <source>
        <dbReference type="ARBA" id="ARBA00009902"/>
    </source>
</evidence>
<dbReference type="InterPro" id="IPR001362">
    <property type="entry name" value="Glyco_hydro_32"/>
</dbReference>
<dbReference type="SMART" id="SM00640">
    <property type="entry name" value="Glyco_32"/>
    <property type="match status" value="1"/>
</dbReference>
<evidence type="ECO:0000313" key="10">
    <source>
        <dbReference type="Proteomes" id="UP001630127"/>
    </source>
</evidence>
<evidence type="ECO:0000259" key="8">
    <source>
        <dbReference type="Pfam" id="PF08244"/>
    </source>
</evidence>
<reference evidence="9 10" key="1">
    <citation type="submission" date="2024-11" db="EMBL/GenBank/DDBJ databases">
        <title>A near-complete genome assembly of Cinchona calisaya.</title>
        <authorList>
            <person name="Lian D.C."/>
            <person name="Zhao X.W."/>
            <person name="Wei L."/>
        </authorList>
    </citation>
    <scope>NUCLEOTIDE SEQUENCE [LARGE SCALE GENOMIC DNA]</scope>
    <source>
        <tissue evidence="9">Nenye</tissue>
    </source>
</reference>
<feature type="domain" description="Glycosyl hydrolase family 32 C-terminal" evidence="8">
    <location>
        <begin position="361"/>
        <end position="556"/>
    </location>
</feature>
<dbReference type="CDD" id="cd18624">
    <property type="entry name" value="GH32_Fruct1-like"/>
    <property type="match status" value="1"/>
</dbReference>
<gene>
    <name evidence="9" type="ORF">ACH5RR_041373</name>
</gene>
<evidence type="ECO:0000256" key="4">
    <source>
        <dbReference type="ARBA" id="ARBA00062317"/>
    </source>
</evidence>
<name>A0ABD2XVZ2_9GENT</name>
<dbReference type="Proteomes" id="UP001630127">
    <property type="component" value="Unassembled WGS sequence"/>
</dbReference>
<comment type="caution">
    <text evidence="9">The sequence shown here is derived from an EMBL/GenBank/DDBJ whole genome shotgun (WGS) entry which is preliminary data.</text>
</comment>
<dbReference type="SUPFAM" id="SSF75005">
    <property type="entry name" value="Arabinanase/levansucrase/invertase"/>
    <property type="match status" value="1"/>
</dbReference>
<dbReference type="InterPro" id="IPR013320">
    <property type="entry name" value="ConA-like_dom_sf"/>
</dbReference>
<evidence type="ECO:0000313" key="9">
    <source>
        <dbReference type="EMBL" id="KAL3498641.1"/>
    </source>
</evidence>
<protein>
    <submittedName>
        <fullName evidence="9">Uncharacterized protein</fullName>
    </submittedName>
</protein>
<organism evidence="9 10">
    <name type="scientific">Cinchona calisaya</name>
    <dbReference type="NCBI Taxonomy" id="153742"/>
    <lineage>
        <taxon>Eukaryota</taxon>
        <taxon>Viridiplantae</taxon>
        <taxon>Streptophyta</taxon>
        <taxon>Embryophyta</taxon>
        <taxon>Tracheophyta</taxon>
        <taxon>Spermatophyta</taxon>
        <taxon>Magnoliopsida</taxon>
        <taxon>eudicotyledons</taxon>
        <taxon>Gunneridae</taxon>
        <taxon>Pentapetalae</taxon>
        <taxon>asterids</taxon>
        <taxon>lamiids</taxon>
        <taxon>Gentianales</taxon>
        <taxon>Rubiaceae</taxon>
        <taxon>Cinchonoideae</taxon>
        <taxon>Cinchoneae</taxon>
        <taxon>Cinchona</taxon>
    </lineage>
</organism>
<keyword evidence="10" id="KW-1185">Reference proteome</keyword>
<dbReference type="FunFam" id="2.60.120.560:FF:000002">
    <property type="entry name" value="Beta-fructofuranosidase, insoluble isoenzyme CWINV1"/>
    <property type="match status" value="1"/>
</dbReference>
<dbReference type="Gene3D" id="2.60.120.560">
    <property type="entry name" value="Exo-inulinase, domain 1"/>
    <property type="match status" value="1"/>
</dbReference>
<dbReference type="SUPFAM" id="SSF49899">
    <property type="entry name" value="Concanavalin A-like lectins/glucanases"/>
    <property type="match status" value="1"/>
</dbReference>
<keyword evidence="3 5" id="KW-0326">Glycosidase</keyword>
<sequence length="568" mass="64905">MKGSLFWILLVHIFLVAYQGEVGGSHEVQKNLHYNPKQPYRTAFHFQPAKNWMNGPMYYKGIYHLFYQYNPYAAVWGNITWGHSVSHNLVDWIDLEHAISPTEPYDINGCWSGSATILPGKDYPVILYTGADFNNRQVQNLAMPKNPYDPYLREWKKAKQNPLMTPVNDIDPQFFRDPTTAWRGPDKRWRVVVGSQINGHGTALLYHSKDFITWTKSQKPLHFSNKTIMWECPDFYPVSVIGRNGLDTSVHPKTARHVLKASFNDHDHYIIGSYEPQTDKFTPDTDFMDSNVKLRYDYGMFYASKSFYDSAKRRRILWGWITEADSKSDDVEKGWSGLQSIPRSILLDKTGKQLSQWPVKEIERLRRKEVNIQNKEIKGGTIFEITGITASQADVEVSFHLPNLHNAELVHPEKLVDPQILCSEKNSSTGGVIGPFGLMILASENLTEHTDVFFKVFKSQHDDKYAVLMCSDQSRSSLNKEVNKSSFGAFLDVDPTKSISVRSLIDHSIIESFGGRGKTCITSRVYPEFAVGDKSHLYVFNYGKKSVTISNLCAWSMGRAKNFPAQRK</sequence>
<evidence type="ECO:0000256" key="6">
    <source>
        <dbReference type="SAM" id="SignalP"/>
    </source>
</evidence>
<evidence type="ECO:0000256" key="2">
    <source>
        <dbReference type="ARBA" id="ARBA00022801"/>
    </source>
</evidence>